<feature type="domain" description="Pyrrolo-quinoline quinone repeat" evidence="3">
    <location>
        <begin position="429"/>
        <end position="514"/>
    </location>
</feature>
<dbReference type="Gene3D" id="2.40.10.480">
    <property type="match status" value="1"/>
</dbReference>
<protein>
    <submittedName>
        <fullName evidence="4">PQQ-binding-like beta-propeller repeat protein</fullName>
    </submittedName>
</protein>
<dbReference type="PANTHER" id="PTHR34512">
    <property type="entry name" value="CELL SURFACE PROTEIN"/>
    <property type="match status" value="1"/>
</dbReference>
<dbReference type="InterPro" id="IPR015943">
    <property type="entry name" value="WD40/YVTN_repeat-like_dom_sf"/>
</dbReference>
<evidence type="ECO:0000256" key="2">
    <source>
        <dbReference type="SAM" id="SignalP"/>
    </source>
</evidence>
<dbReference type="RefSeq" id="WP_206291014.1">
    <property type="nucleotide sequence ID" value="NZ_CP063458.1"/>
</dbReference>
<proteinExistence type="predicted"/>
<feature type="signal peptide" evidence="2">
    <location>
        <begin position="1"/>
        <end position="32"/>
    </location>
</feature>
<dbReference type="AlphaFoldDB" id="A0A7M2WTB2"/>
<gene>
    <name evidence="4" type="ORF">IPV69_17500</name>
</gene>
<organism evidence="4 5">
    <name type="scientific">Humisphaera borealis</name>
    <dbReference type="NCBI Taxonomy" id="2807512"/>
    <lineage>
        <taxon>Bacteria</taxon>
        <taxon>Pseudomonadati</taxon>
        <taxon>Planctomycetota</taxon>
        <taxon>Phycisphaerae</taxon>
        <taxon>Tepidisphaerales</taxon>
        <taxon>Tepidisphaeraceae</taxon>
        <taxon>Humisphaera</taxon>
    </lineage>
</organism>
<feature type="chain" id="PRO_5034320098" evidence="2">
    <location>
        <begin position="33"/>
        <end position="561"/>
    </location>
</feature>
<dbReference type="Pfam" id="PF13360">
    <property type="entry name" value="PQQ_2"/>
    <property type="match status" value="2"/>
</dbReference>
<evidence type="ECO:0000259" key="3">
    <source>
        <dbReference type="Pfam" id="PF13360"/>
    </source>
</evidence>
<dbReference type="InterPro" id="IPR011047">
    <property type="entry name" value="Quinoprotein_ADH-like_sf"/>
</dbReference>
<dbReference type="InterPro" id="IPR018391">
    <property type="entry name" value="PQQ_b-propeller_rpt"/>
</dbReference>
<dbReference type="Proteomes" id="UP000593765">
    <property type="component" value="Chromosome"/>
</dbReference>
<dbReference type="SUPFAM" id="SSF50998">
    <property type="entry name" value="Quinoprotein alcohol dehydrogenase-like"/>
    <property type="match status" value="1"/>
</dbReference>
<accession>A0A7M2WTB2</accession>
<dbReference type="Gene3D" id="2.130.10.10">
    <property type="entry name" value="YVTN repeat-like/Quinoprotein amine dehydrogenase"/>
    <property type="match status" value="2"/>
</dbReference>
<feature type="region of interest" description="Disordered" evidence="1">
    <location>
        <begin position="391"/>
        <end position="425"/>
    </location>
</feature>
<dbReference type="InterPro" id="IPR002372">
    <property type="entry name" value="PQQ_rpt_dom"/>
</dbReference>
<reference evidence="4 5" key="1">
    <citation type="submission" date="2020-10" db="EMBL/GenBank/DDBJ databases">
        <title>Wide distribution of Phycisphaera-like planctomycetes from WD2101 soil group in peatlands and genome analysis of the first cultivated representative.</title>
        <authorList>
            <person name="Dedysh S.N."/>
            <person name="Beletsky A.V."/>
            <person name="Ivanova A."/>
            <person name="Kulichevskaya I.S."/>
            <person name="Suzina N.E."/>
            <person name="Philippov D.A."/>
            <person name="Rakitin A.L."/>
            <person name="Mardanov A.V."/>
            <person name="Ravin N.V."/>
        </authorList>
    </citation>
    <scope>NUCLEOTIDE SEQUENCE [LARGE SCALE GENOMIC DNA]</scope>
    <source>
        <strain evidence="4 5">M1803</strain>
    </source>
</reference>
<evidence type="ECO:0000313" key="5">
    <source>
        <dbReference type="Proteomes" id="UP000593765"/>
    </source>
</evidence>
<evidence type="ECO:0000313" key="4">
    <source>
        <dbReference type="EMBL" id="QOV88051.1"/>
    </source>
</evidence>
<dbReference type="KEGG" id="hbs:IPV69_17500"/>
<keyword evidence="2" id="KW-0732">Signal</keyword>
<name>A0A7M2WTB2_9BACT</name>
<dbReference type="PANTHER" id="PTHR34512:SF30">
    <property type="entry name" value="OUTER MEMBRANE PROTEIN ASSEMBLY FACTOR BAMB"/>
    <property type="match status" value="1"/>
</dbReference>
<dbReference type="EMBL" id="CP063458">
    <property type="protein sequence ID" value="QOV88051.1"/>
    <property type="molecule type" value="Genomic_DNA"/>
</dbReference>
<dbReference type="SMART" id="SM00564">
    <property type="entry name" value="PQQ"/>
    <property type="match status" value="4"/>
</dbReference>
<keyword evidence="5" id="KW-1185">Reference proteome</keyword>
<evidence type="ECO:0000256" key="1">
    <source>
        <dbReference type="SAM" id="MobiDB-lite"/>
    </source>
</evidence>
<sequence>MTETNLTTLKKIIGRRALRVSALSIAATVVVAAGLRAADPAPLVNPTGAPAAAAAPADLTDFAKKASQYPAGDLTMWGGTPHRNMVSAEKNPPTEWDVESKKNIKWVAKLGSKAYGNPIITNGMVIVGTNNEAAYDKKYTNAEGSAIDGGVLAAFDEKTGKFLWQKYFAKLPSGRVNDWPEEGLCSTIYSEKDRIWFCSNRCEVVCLDISASEPREVWKIDMMKEHGVFPHNMTNAAIASYGDLIYVITANGVDDTHKNVVAPKAPAIICFNKNTGKKVWSDNSPGDQVLHGQWSSVGITEIKRADGTIQPLVVAPLGDGWIYAYDATTGKIIWKFDSNPKDSIYPQTRNELIATPVIWQNKMYIANGQDPEHGTGYAHFWCVDITKTGDISPELPPEGGQGQPAPGAELVQPAGSAPSRKGKPNPNSAVVWHFYSNDENGDGKIQEQERFHRSISSAAIHDGLCFVPDFSGYLHCFDANTGKKYWTADLEADIWGSPLLVDGKVYVGDGDGDIHIFKASKVKEEVGVHNMGAPVYGSPVIANGTLYILSMHNLVAIQEKK</sequence>
<feature type="domain" description="Pyrrolo-quinoline quinone repeat" evidence="3">
    <location>
        <begin position="149"/>
        <end position="370"/>
    </location>
</feature>